<proteinExistence type="predicted"/>
<dbReference type="EMBL" id="MNCJ02000316">
    <property type="protein sequence ID" value="KAF5823290.1"/>
    <property type="molecule type" value="Genomic_DNA"/>
</dbReference>
<sequence>MLFPMNPKAVNATSVSPVIRRSSPFSSIRMVPARYFRSQVSINNNPLTRRYQQPLCSQAS</sequence>
<reference evidence="1" key="1">
    <citation type="journal article" date="2017" name="Nature">
        <title>The sunflower genome provides insights into oil metabolism, flowering and Asterid evolution.</title>
        <authorList>
            <person name="Badouin H."/>
            <person name="Gouzy J."/>
            <person name="Grassa C.J."/>
            <person name="Murat F."/>
            <person name="Staton S.E."/>
            <person name="Cottret L."/>
            <person name="Lelandais-Briere C."/>
            <person name="Owens G.L."/>
            <person name="Carrere S."/>
            <person name="Mayjonade B."/>
            <person name="Legrand L."/>
            <person name="Gill N."/>
            <person name="Kane N.C."/>
            <person name="Bowers J.E."/>
            <person name="Hubner S."/>
            <person name="Bellec A."/>
            <person name="Berard A."/>
            <person name="Berges H."/>
            <person name="Blanchet N."/>
            <person name="Boniface M.C."/>
            <person name="Brunel D."/>
            <person name="Catrice O."/>
            <person name="Chaidir N."/>
            <person name="Claudel C."/>
            <person name="Donnadieu C."/>
            <person name="Faraut T."/>
            <person name="Fievet G."/>
            <person name="Helmstetter N."/>
            <person name="King M."/>
            <person name="Knapp S.J."/>
            <person name="Lai Z."/>
            <person name="Le Paslier M.C."/>
            <person name="Lippi Y."/>
            <person name="Lorenzon L."/>
            <person name="Mandel J.R."/>
            <person name="Marage G."/>
            <person name="Marchand G."/>
            <person name="Marquand E."/>
            <person name="Bret-Mestries E."/>
            <person name="Morien E."/>
            <person name="Nambeesan S."/>
            <person name="Nguyen T."/>
            <person name="Pegot-Espagnet P."/>
            <person name="Pouilly N."/>
            <person name="Raftis F."/>
            <person name="Sallet E."/>
            <person name="Schiex T."/>
            <person name="Thomas J."/>
            <person name="Vandecasteele C."/>
            <person name="Vares D."/>
            <person name="Vear F."/>
            <person name="Vautrin S."/>
            <person name="Crespi M."/>
            <person name="Mangin B."/>
            <person name="Burke J.M."/>
            <person name="Salse J."/>
            <person name="Munos S."/>
            <person name="Vincourt P."/>
            <person name="Rieseberg L.H."/>
            <person name="Langlade N.B."/>
        </authorList>
    </citation>
    <scope>NUCLEOTIDE SEQUENCE</scope>
    <source>
        <tissue evidence="1">Leaves</tissue>
    </source>
</reference>
<gene>
    <name evidence="1" type="ORF">HanXRQr2_Chr01g0036751</name>
</gene>
<name>A0A9K3JXE6_HELAN</name>
<keyword evidence="2" id="KW-1185">Reference proteome</keyword>
<evidence type="ECO:0000313" key="1">
    <source>
        <dbReference type="EMBL" id="KAF5823290.1"/>
    </source>
</evidence>
<comment type="caution">
    <text evidence="1">The sequence shown here is derived from an EMBL/GenBank/DDBJ whole genome shotgun (WGS) entry which is preliminary data.</text>
</comment>
<organism evidence="1 2">
    <name type="scientific">Helianthus annuus</name>
    <name type="common">Common sunflower</name>
    <dbReference type="NCBI Taxonomy" id="4232"/>
    <lineage>
        <taxon>Eukaryota</taxon>
        <taxon>Viridiplantae</taxon>
        <taxon>Streptophyta</taxon>
        <taxon>Embryophyta</taxon>
        <taxon>Tracheophyta</taxon>
        <taxon>Spermatophyta</taxon>
        <taxon>Magnoliopsida</taxon>
        <taxon>eudicotyledons</taxon>
        <taxon>Gunneridae</taxon>
        <taxon>Pentapetalae</taxon>
        <taxon>asterids</taxon>
        <taxon>campanulids</taxon>
        <taxon>Asterales</taxon>
        <taxon>Asteraceae</taxon>
        <taxon>Asteroideae</taxon>
        <taxon>Heliantheae alliance</taxon>
        <taxon>Heliantheae</taxon>
        <taxon>Helianthus</taxon>
    </lineage>
</organism>
<protein>
    <submittedName>
        <fullName evidence="1">Uncharacterized protein</fullName>
    </submittedName>
</protein>
<reference evidence="1" key="2">
    <citation type="submission" date="2020-06" db="EMBL/GenBank/DDBJ databases">
        <title>Helianthus annuus Genome sequencing and assembly Release 2.</title>
        <authorList>
            <person name="Gouzy J."/>
            <person name="Langlade N."/>
            <person name="Munos S."/>
        </authorList>
    </citation>
    <scope>NUCLEOTIDE SEQUENCE</scope>
    <source>
        <tissue evidence="1">Leaves</tissue>
    </source>
</reference>
<evidence type="ECO:0000313" key="2">
    <source>
        <dbReference type="Proteomes" id="UP000215914"/>
    </source>
</evidence>
<dbReference type="AlphaFoldDB" id="A0A9K3JXE6"/>
<accession>A0A9K3JXE6</accession>
<dbReference type="Proteomes" id="UP000215914">
    <property type="component" value="Unassembled WGS sequence"/>
</dbReference>
<dbReference type="Gramene" id="mRNA:HanXRQr2_Chr01g0036751">
    <property type="protein sequence ID" value="mRNA:HanXRQr2_Chr01g0036751"/>
    <property type="gene ID" value="HanXRQr2_Chr01g0036751"/>
</dbReference>